<keyword evidence="2" id="KW-0238">DNA-binding</keyword>
<dbReference type="GO" id="GO:0003677">
    <property type="term" value="F:DNA binding"/>
    <property type="evidence" value="ECO:0007669"/>
    <property type="project" value="UniProtKB-KW"/>
</dbReference>
<sequence length="98" mass="11078">MDINKIYKALASPLRRDILAWLKAPSTNFDEKYVPFSHGVSAGQIHERCAVSKSTVSTHLAILHDAGLVTSLRVGQWIFFKRNEDVVNTFLNELTQHL</sequence>
<dbReference type="CDD" id="cd00090">
    <property type="entry name" value="HTH_ARSR"/>
    <property type="match status" value="1"/>
</dbReference>
<evidence type="ECO:0000259" key="4">
    <source>
        <dbReference type="PROSITE" id="PS50987"/>
    </source>
</evidence>
<keyword evidence="1" id="KW-0805">Transcription regulation</keyword>
<dbReference type="InterPro" id="IPR051081">
    <property type="entry name" value="HTH_MetalResp_TranReg"/>
</dbReference>
<dbReference type="InterPro" id="IPR011991">
    <property type="entry name" value="ArsR-like_HTH"/>
</dbReference>
<proteinExistence type="predicted"/>
<dbReference type="Gene3D" id="1.10.10.10">
    <property type="entry name" value="Winged helix-like DNA-binding domain superfamily/Winged helix DNA-binding domain"/>
    <property type="match status" value="1"/>
</dbReference>
<evidence type="ECO:0000313" key="5">
    <source>
        <dbReference type="EMBL" id="KAA0998140.1"/>
    </source>
</evidence>
<dbReference type="InterPro" id="IPR036390">
    <property type="entry name" value="WH_DNA-bd_sf"/>
</dbReference>
<dbReference type="PANTHER" id="PTHR33154">
    <property type="entry name" value="TRANSCRIPTIONAL REGULATOR, ARSR FAMILY"/>
    <property type="match status" value="1"/>
</dbReference>
<comment type="caution">
    <text evidence="5">The sequence shown here is derived from an EMBL/GenBank/DDBJ whole genome shotgun (WGS) entry which is preliminary data.</text>
</comment>
<name>A0A5B0G7W9_9BURK</name>
<dbReference type="InterPro" id="IPR036388">
    <property type="entry name" value="WH-like_DNA-bd_sf"/>
</dbReference>
<keyword evidence="3" id="KW-0804">Transcription</keyword>
<evidence type="ECO:0000256" key="3">
    <source>
        <dbReference type="ARBA" id="ARBA00023163"/>
    </source>
</evidence>
<keyword evidence="6" id="KW-1185">Reference proteome</keyword>
<dbReference type="AlphaFoldDB" id="A0A5B0G7W9"/>
<reference evidence="5 6" key="1">
    <citation type="submission" date="2019-08" db="EMBL/GenBank/DDBJ databases">
        <title>Paraburkholderia sp. DCY113.</title>
        <authorList>
            <person name="Kang J."/>
        </authorList>
    </citation>
    <scope>NUCLEOTIDE SEQUENCE [LARGE SCALE GENOMIC DNA]</scope>
    <source>
        <strain evidence="5 6">DCY113</strain>
    </source>
</reference>
<dbReference type="RefSeq" id="WP_149676199.1">
    <property type="nucleotide sequence ID" value="NZ_VTUZ01000064.1"/>
</dbReference>
<protein>
    <submittedName>
        <fullName evidence="5">Helix-turn-helix transcriptional regulator</fullName>
    </submittedName>
</protein>
<dbReference type="Pfam" id="PF01022">
    <property type="entry name" value="HTH_5"/>
    <property type="match status" value="1"/>
</dbReference>
<dbReference type="EMBL" id="VTUZ01000064">
    <property type="protein sequence ID" value="KAA0998140.1"/>
    <property type="molecule type" value="Genomic_DNA"/>
</dbReference>
<dbReference type="SMART" id="SM00418">
    <property type="entry name" value="HTH_ARSR"/>
    <property type="match status" value="1"/>
</dbReference>
<dbReference type="InterPro" id="IPR001845">
    <property type="entry name" value="HTH_ArsR_DNA-bd_dom"/>
</dbReference>
<dbReference type="SUPFAM" id="SSF46785">
    <property type="entry name" value="Winged helix' DNA-binding domain"/>
    <property type="match status" value="1"/>
</dbReference>
<gene>
    <name evidence="5" type="ORF">FVF58_45990</name>
</gene>
<evidence type="ECO:0000256" key="1">
    <source>
        <dbReference type="ARBA" id="ARBA00023015"/>
    </source>
</evidence>
<evidence type="ECO:0000313" key="6">
    <source>
        <dbReference type="Proteomes" id="UP000325273"/>
    </source>
</evidence>
<accession>A0A5B0G7W9</accession>
<dbReference type="GO" id="GO:0003700">
    <property type="term" value="F:DNA-binding transcription factor activity"/>
    <property type="evidence" value="ECO:0007669"/>
    <property type="project" value="InterPro"/>
</dbReference>
<dbReference type="Proteomes" id="UP000325273">
    <property type="component" value="Unassembled WGS sequence"/>
</dbReference>
<dbReference type="PROSITE" id="PS50987">
    <property type="entry name" value="HTH_ARSR_2"/>
    <property type="match status" value="1"/>
</dbReference>
<organism evidence="5 6">
    <name type="scientific">Paraburkholderia panacisoli</name>
    <dbReference type="NCBI Taxonomy" id="2603818"/>
    <lineage>
        <taxon>Bacteria</taxon>
        <taxon>Pseudomonadati</taxon>
        <taxon>Pseudomonadota</taxon>
        <taxon>Betaproteobacteria</taxon>
        <taxon>Burkholderiales</taxon>
        <taxon>Burkholderiaceae</taxon>
        <taxon>Paraburkholderia</taxon>
    </lineage>
</organism>
<evidence type="ECO:0000256" key="2">
    <source>
        <dbReference type="ARBA" id="ARBA00023125"/>
    </source>
</evidence>
<feature type="domain" description="HTH arsR-type" evidence="4">
    <location>
        <begin position="1"/>
        <end position="98"/>
    </location>
</feature>
<dbReference type="PANTHER" id="PTHR33154:SF33">
    <property type="entry name" value="TRANSCRIPTIONAL REPRESSOR SDPR"/>
    <property type="match status" value="1"/>
</dbReference>